<dbReference type="GO" id="GO:0016491">
    <property type="term" value="F:oxidoreductase activity"/>
    <property type="evidence" value="ECO:0007669"/>
    <property type="project" value="UniProtKB-KW"/>
</dbReference>
<reference evidence="4 5" key="1">
    <citation type="submission" date="2018-10" db="EMBL/GenBank/DDBJ databases">
        <title>Ulvibacterium marinum gen. nov., sp. nov., a novel marine bacterium of the family Flavobacteriaceae, isolated from a culture of the green alga Ulva prolifera.</title>
        <authorList>
            <person name="Zhang Z."/>
        </authorList>
    </citation>
    <scope>NUCLEOTIDE SEQUENCE [LARGE SCALE GENOMIC DNA]</scope>
    <source>
        <strain evidence="4 5">CCMM003</strain>
    </source>
</reference>
<dbReference type="Pfam" id="PF00106">
    <property type="entry name" value="adh_short"/>
    <property type="match status" value="1"/>
</dbReference>
<dbReference type="AlphaFoldDB" id="A0A3B0C1K0"/>
<dbReference type="InterPro" id="IPR002347">
    <property type="entry name" value="SDR_fam"/>
</dbReference>
<evidence type="ECO:0000313" key="5">
    <source>
        <dbReference type="Proteomes" id="UP000276603"/>
    </source>
</evidence>
<evidence type="ECO:0000313" key="4">
    <source>
        <dbReference type="EMBL" id="RKN78528.1"/>
    </source>
</evidence>
<dbReference type="PANTHER" id="PTHR44196:SF1">
    <property type="entry name" value="DEHYDROGENASE_REDUCTASE SDR FAMILY MEMBER 7B"/>
    <property type="match status" value="1"/>
</dbReference>
<evidence type="ECO:0000256" key="3">
    <source>
        <dbReference type="RuleBase" id="RU000363"/>
    </source>
</evidence>
<dbReference type="PANTHER" id="PTHR44196">
    <property type="entry name" value="DEHYDROGENASE/REDUCTASE SDR FAMILY MEMBER 7B"/>
    <property type="match status" value="1"/>
</dbReference>
<evidence type="ECO:0000256" key="1">
    <source>
        <dbReference type="ARBA" id="ARBA00006484"/>
    </source>
</evidence>
<keyword evidence="2" id="KW-0560">Oxidoreductase</keyword>
<dbReference type="EMBL" id="RBCJ01000004">
    <property type="protein sequence ID" value="RKN78528.1"/>
    <property type="molecule type" value="Genomic_DNA"/>
</dbReference>
<dbReference type="SUPFAM" id="SSF51735">
    <property type="entry name" value="NAD(P)-binding Rossmann-fold domains"/>
    <property type="match status" value="1"/>
</dbReference>
<organism evidence="4 5">
    <name type="scientific">Ulvibacterium marinum</name>
    <dbReference type="NCBI Taxonomy" id="2419782"/>
    <lineage>
        <taxon>Bacteria</taxon>
        <taxon>Pseudomonadati</taxon>
        <taxon>Bacteroidota</taxon>
        <taxon>Flavobacteriia</taxon>
        <taxon>Flavobacteriales</taxon>
        <taxon>Flavobacteriaceae</taxon>
        <taxon>Ulvibacterium</taxon>
    </lineage>
</organism>
<dbReference type="GO" id="GO:0016020">
    <property type="term" value="C:membrane"/>
    <property type="evidence" value="ECO:0007669"/>
    <property type="project" value="TreeGrafter"/>
</dbReference>
<dbReference type="InterPro" id="IPR036291">
    <property type="entry name" value="NAD(P)-bd_dom_sf"/>
</dbReference>
<dbReference type="RefSeq" id="WP_120713434.1">
    <property type="nucleotide sequence ID" value="NZ_RBCJ01000004.1"/>
</dbReference>
<proteinExistence type="inferred from homology"/>
<dbReference type="OrthoDB" id="822355at2"/>
<dbReference type="Gene3D" id="3.40.50.720">
    <property type="entry name" value="NAD(P)-binding Rossmann-like Domain"/>
    <property type="match status" value="1"/>
</dbReference>
<dbReference type="PRINTS" id="PR00080">
    <property type="entry name" value="SDRFAMILY"/>
</dbReference>
<sequence length="294" mass="32470">MRKMNFKGKVIWITGASSGIGASLAMQLNNLGATVIASARRTEKLIELREKCADLQNFMVLPLDITDSQSIQKSVAQVRQLGRLDLVLHNAGIAQKGLVIETELDVDRKVMETNYFGTVALTKAIMPMYLQQGYGGFGIVSSFAGVMGIPGRSAYSASKHALHGFFESLKAEHMGCKLNVSFILPGFINTAITAKGLCGDGTPYGKVETSHRLGMTPAECAQDIIKGLQKKRKQIAVGKFEVYLLSINRIAPGLGHYIIKNHPMRRWRRLKSRFDLTIHFKGNKVIERRCTKNC</sequence>
<accession>A0A3B0C1K0</accession>
<evidence type="ECO:0000256" key="2">
    <source>
        <dbReference type="ARBA" id="ARBA00023002"/>
    </source>
</evidence>
<gene>
    <name evidence="4" type="ORF">D7Z94_20150</name>
</gene>
<dbReference type="PRINTS" id="PR00081">
    <property type="entry name" value="GDHRDH"/>
</dbReference>
<comment type="caution">
    <text evidence="4">The sequence shown here is derived from an EMBL/GenBank/DDBJ whole genome shotgun (WGS) entry which is preliminary data.</text>
</comment>
<name>A0A3B0C1K0_9FLAO</name>
<comment type="similarity">
    <text evidence="1 3">Belongs to the short-chain dehydrogenases/reductases (SDR) family.</text>
</comment>
<dbReference type="Proteomes" id="UP000276603">
    <property type="component" value="Unassembled WGS sequence"/>
</dbReference>
<keyword evidence="5" id="KW-1185">Reference proteome</keyword>
<protein>
    <submittedName>
        <fullName evidence="4">SDR family NAD(P)-dependent oxidoreductase</fullName>
    </submittedName>
</protein>